<sequence length="68" mass="8019">MGKLLAYRSSIDHPDDDSASIKMWEVRYDAENILIRCSKPNCPYAHFIYLRRVLSDSYLLYKKYNSPS</sequence>
<protein>
    <submittedName>
        <fullName evidence="1">Uncharacterized protein</fullName>
    </submittedName>
</protein>
<dbReference type="Proteomes" id="UP000322873">
    <property type="component" value="Unassembled WGS sequence"/>
</dbReference>
<gene>
    <name evidence="1" type="ORF">EYC84_006647</name>
</gene>
<comment type="caution">
    <text evidence="1">The sequence shown here is derived from an EMBL/GenBank/DDBJ whole genome shotgun (WGS) entry which is preliminary data.</text>
</comment>
<name>A0A5M9K7T2_MONFR</name>
<evidence type="ECO:0000313" key="1">
    <source>
        <dbReference type="EMBL" id="KAA8576539.1"/>
    </source>
</evidence>
<reference evidence="1 2" key="1">
    <citation type="submission" date="2019-06" db="EMBL/GenBank/DDBJ databases">
        <title>Genome Sequence of the Brown Rot Fungal Pathogen Monilinia fructicola.</title>
        <authorList>
            <person name="De Miccolis Angelini R.M."/>
            <person name="Landi L."/>
            <person name="Abate D."/>
            <person name="Pollastro S."/>
            <person name="Romanazzi G."/>
            <person name="Faretra F."/>
        </authorList>
    </citation>
    <scope>NUCLEOTIDE SEQUENCE [LARGE SCALE GENOMIC DNA]</scope>
    <source>
        <strain evidence="1 2">Mfrc123</strain>
    </source>
</reference>
<keyword evidence="2" id="KW-1185">Reference proteome</keyword>
<dbReference type="EMBL" id="VICG01000001">
    <property type="protein sequence ID" value="KAA8576539.1"/>
    <property type="molecule type" value="Genomic_DNA"/>
</dbReference>
<accession>A0A5M9K7T2</accession>
<dbReference type="AlphaFoldDB" id="A0A5M9K7T2"/>
<organism evidence="1 2">
    <name type="scientific">Monilinia fructicola</name>
    <name type="common">Brown rot fungus</name>
    <name type="synonym">Ciboria fructicola</name>
    <dbReference type="NCBI Taxonomy" id="38448"/>
    <lineage>
        <taxon>Eukaryota</taxon>
        <taxon>Fungi</taxon>
        <taxon>Dikarya</taxon>
        <taxon>Ascomycota</taxon>
        <taxon>Pezizomycotina</taxon>
        <taxon>Leotiomycetes</taxon>
        <taxon>Helotiales</taxon>
        <taxon>Sclerotiniaceae</taxon>
        <taxon>Monilinia</taxon>
    </lineage>
</organism>
<proteinExistence type="predicted"/>
<evidence type="ECO:0000313" key="2">
    <source>
        <dbReference type="Proteomes" id="UP000322873"/>
    </source>
</evidence>